<dbReference type="Gene3D" id="1.20.58.390">
    <property type="entry name" value="Neurotransmitter-gated ion-channel transmembrane domain"/>
    <property type="match status" value="1"/>
</dbReference>
<dbReference type="InterPro" id="IPR006202">
    <property type="entry name" value="Neur_chan_lig-bd"/>
</dbReference>
<feature type="transmembrane region" description="Helical" evidence="6">
    <location>
        <begin position="475"/>
        <end position="495"/>
    </location>
</feature>
<dbReference type="Pfam" id="PF02931">
    <property type="entry name" value="Neur_chan_LBD"/>
    <property type="match status" value="1"/>
</dbReference>
<dbReference type="InterPro" id="IPR036719">
    <property type="entry name" value="Neuro-gated_channel_TM_sf"/>
</dbReference>
<evidence type="ECO:0000259" key="7">
    <source>
        <dbReference type="Pfam" id="PF02931"/>
    </source>
</evidence>
<dbReference type="SUPFAM" id="SSF90112">
    <property type="entry name" value="Neurotransmitter-gated ion-channel transmembrane pore"/>
    <property type="match status" value="1"/>
</dbReference>
<feature type="transmembrane region" description="Helical" evidence="6">
    <location>
        <begin position="313"/>
        <end position="333"/>
    </location>
</feature>
<dbReference type="STRING" id="158441.A0A226F3P4"/>
<dbReference type="GO" id="GO:0004888">
    <property type="term" value="F:transmembrane signaling receptor activity"/>
    <property type="evidence" value="ECO:0007669"/>
    <property type="project" value="InterPro"/>
</dbReference>
<feature type="transmembrane region" description="Helical" evidence="6">
    <location>
        <begin position="340"/>
        <end position="358"/>
    </location>
</feature>
<sequence>MVEDCAEPVASKLFDENNKDKCGHVDDAKWIFQSLNLKKYQSFSSNTKNRYRSQSIIFLYNFLLTFLILVFQRSACDAADVTVLEVTKQNKQLKFVPDTTRLRKDLLNGYDKNARPAQNHNNVTNVKFNIYLKGFDFNEQRSTFTLYAWSVLTWKDEHIKWDPKLYGNLSRLHFAAHELWLPDLSVFNNLDKSEIDHFGNTRIIAYSTSTLVWVPPTKFQVGCTNDLRNWPVDYATCFVVIGSWAHDGSMLNLRLPVNQTLMDTSDLLKNREWKLIGNGMTKRDHYFECCPGVPFPDILLTFVLARESATHKAAIVVPGLAIAMGCLIAFWMRPSATERIVLLLACVINNTMYLSYIYRSLPNNGDNVPLVLLFYRDSLMMVSVALIWTVCLRYLAASRRTSPVPLPGFIQTFLSSIPAKILCLDPRPTQSSSHENSNNDARGAGGGESGGTTDTGKLVATTNPYQEDWAWLAHLFDRVAFLLYFVLYICFYLALL</sequence>
<feature type="domain" description="Neurotransmitter-gated ion-channel transmembrane" evidence="8">
    <location>
        <begin position="315"/>
        <end position="435"/>
    </location>
</feature>
<protein>
    <submittedName>
        <fullName evidence="9">Acetylcholine receptor subunit alpha-L1</fullName>
    </submittedName>
</protein>
<dbReference type="OMA" id="FAAHELW"/>
<gene>
    <name evidence="9" type="ORF">Fcan01_02842</name>
</gene>
<evidence type="ECO:0000313" key="9">
    <source>
        <dbReference type="EMBL" id="OXA64399.1"/>
    </source>
</evidence>
<keyword evidence="10" id="KW-1185">Reference proteome</keyword>
<evidence type="ECO:0000256" key="6">
    <source>
        <dbReference type="SAM" id="Phobius"/>
    </source>
</evidence>
<dbReference type="PANTHER" id="PTHR18945">
    <property type="entry name" value="NEUROTRANSMITTER GATED ION CHANNEL"/>
    <property type="match status" value="1"/>
</dbReference>
<proteinExistence type="predicted"/>
<dbReference type="OrthoDB" id="410315at2759"/>
<dbReference type="GO" id="GO:0016020">
    <property type="term" value="C:membrane"/>
    <property type="evidence" value="ECO:0007669"/>
    <property type="project" value="UniProtKB-SubCell"/>
</dbReference>
<dbReference type="InterPro" id="IPR038050">
    <property type="entry name" value="Neuro_actylchol_rec"/>
</dbReference>
<feature type="transmembrane region" description="Helical" evidence="6">
    <location>
        <begin position="378"/>
        <end position="396"/>
    </location>
</feature>
<dbReference type="FunFam" id="2.70.170.10:FF:000028">
    <property type="entry name" value="AcetylCholine Receptor"/>
    <property type="match status" value="1"/>
</dbReference>
<dbReference type="Gene3D" id="2.70.170.10">
    <property type="entry name" value="Neurotransmitter-gated ion-channel ligand-binding domain"/>
    <property type="match status" value="1"/>
</dbReference>
<evidence type="ECO:0000256" key="2">
    <source>
        <dbReference type="ARBA" id="ARBA00022692"/>
    </source>
</evidence>
<dbReference type="InterPro" id="IPR006029">
    <property type="entry name" value="Neurotrans-gated_channel_TM"/>
</dbReference>
<dbReference type="AlphaFoldDB" id="A0A226F3P4"/>
<accession>A0A226F3P4</accession>
<dbReference type="Pfam" id="PF02932">
    <property type="entry name" value="Neur_chan_memb"/>
    <property type="match status" value="1"/>
</dbReference>
<evidence type="ECO:0000256" key="4">
    <source>
        <dbReference type="ARBA" id="ARBA00023136"/>
    </source>
</evidence>
<dbReference type="CDD" id="cd18989">
    <property type="entry name" value="LGIC_ECD_cation"/>
    <property type="match status" value="1"/>
</dbReference>
<evidence type="ECO:0000256" key="5">
    <source>
        <dbReference type="SAM" id="MobiDB-lite"/>
    </source>
</evidence>
<feature type="domain" description="Neurotransmitter-gated ion-channel ligand-binding" evidence="7">
    <location>
        <begin position="100"/>
        <end position="307"/>
    </location>
</feature>
<keyword evidence="2 6" id="KW-0812">Transmembrane</keyword>
<comment type="caution">
    <text evidence="9">The sequence shown here is derived from an EMBL/GenBank/DDBJ whole genome shotgun (WGS) entry which is preliminary data.</text>
</comment>
<feature type="transmembrane region" description="Helical" evidence="6">
    <location>
        <begin position="56"/>
        <end position="75"/>
    </location>
</feature>
<dbReference type="EMBL" id="LNIX01000001">
    <property type="protein sequence ID" value="OXA64399.1"/>
    <property type="molecule type" value="Genomic_DNA"/>
</dbReference>
<evidence type="ECO:0000256" key="1">
    <source>
        <dbReference type="ARBA" id="ARBA00004141"/>
    </source>
</evidence>
<evidence type="ECO:0000313" key="10">
    <source>
        <dbReference type="Proteomes" id="UP000198287"/>
    </source>
</evidence>
<name>A0A226F3P4_FOLCA</name>
<dbReference type="GO" id="GO:0005230">
    <property type="term" value="F:extracellular ligand-gated monoatomic ion channel activity"/>
    <property type="evidence" value="ECO:0007669"/>
    <property type="project" value="InterPro"/>
</dbReference>
<comment type="subcellular location">
    <subcellularLocation>
        <location evidence="1">Membrane</location>
        <topology evidence="1">Multi-pass membrane protein</topology>
    </subcellularLocation>
</comment>
<keyword evidence="3 6" id="KW-1133">Transmembrane helix</keyword>
<feature type="compositionally biased region" description="Polar residues" evidence="5">
    <location>
        <begin position="428"/>
        <end position="440"/>
    </location>
</feature>
<reference evidence="9 10" key="1">
    <citation type="submission" date="2015-12" db="EMBL/GenBank/DDBJ databases">
        <title>The genome of Folsomia candida.</title>
        <authorList>
            <person name="Faddeeva A."/>
            <person name="Derks M.F."/>
            <person name="Anvar Y."/>
            <person name="Smit S."/>
            <person name="Van Straalen N."/>
            <person name="Roelofs D."/>
        </authorList>
    </citation>
    <scope>NUCLEOTIDE SEQUENCE [LARGE SCALE GENOMIC DNA]</scope>
    <source>
        <strain evidence="9 10">VU population</strain>
        <tissue evidence="9">Whole body</tissue>
    </source>
</reference>
<keyword evidence="9" id="KW-0675">Receptor</keyword>
<dbReference type="InterPro" id="IPR036734">
    <property type="entry name" value="Neur_chan_lig-bd_sf"/>
</dbReference>
<keyword evidence="4 6" id="KW-0472">Membrane</keyword>
<evidence type="ECO:0000259" key="8">
    <source>
        <dbReference type="Pfam" id="PF02932"/>
    </source>
</evidence>
<dbReference type="SUPFAM" id="SSF63712">
    <property type="entry name" value="Nicotinic receptor ligand binding domain-like"/>
    <property type="match status" value="1"/>
</dbReference>
<organism evidence="9 10">
    <name type="scientific">Folsomia candida</name>
    <name type="common">Springtail</name>
    <dbReference type="NCBI Taxonomy" id="158441"/>
    <lineage>
        <taxon>Eukaryota</taxon>
        <taxon>Metazoa</taxon>
        <taxon>Ecdysozoa</taxon>
        <taxon>Arthropoda</taxon>
        <taxon>Hexapoda</taxon>
        <taxon>Collembola</taxon>
        <taxon>Entomobryomorpha</taxon>
        <taxon>Isotomoidea</taxon>
        <taxon>Isotomidae</taxon>
        <taxon>Proisotominae</taxon>
        <taxon>Folsomia</taxon>
    </lineage>
</organism>
<evidence type="ECO:0000256" key="3">
    <source>
        <dbReference type="ARBA" id="ARBA00022989"/>
    </source>
</evidence>
<feature type="region of interest" description="Disordered" evidence="5">
    <location>
        <begin position="427"/>
        <end position="457"/>
    </location>
</feature>
<dbReference type="InterPro" id="IPR006201">
    <property type="entry name" value="Neur_channel"/>
</dbReference>
<dbReference type="Proteomes" id="UP000198287">
    <property type="component" value="Unassembled WGS sequence"/>
</dbReference>